<dbReference type="Pfam" id="PF03486">
    <property type="entry name" value="HI0933_like"/>
    <property type="match status" value="1"/>
</dbReference>
<evidence type="ECO:0000256" key="3">
    <source>
        <dbReference type="ARBA" id="ARBA00022827"/>
    </source>
</evidence>
<sequence>MSQKRIVVVGGGAAGFFGAISAGNYFPEAEVTILEKNRTVLNKVRISGGGRCNVTHACFDNKKLAKFYPRGGNFLRPLFNQFNAEDTVQWFENLGVKLKEEADGRMFPVTDHSETIASCLEEQTRKLKIRVQTSAGVKSLIIAEGKVTGLELLSGEKLSADNVLITTGGNPQASGYDWLSSLGHGILSPVPSLFTFNVPGSVFVQLAGVSVPEATARIAGRKLSQSGALLITHWGFSGPAILKLSAWAARELAEMDYKFSLLINWLGETSENEAKETIAQVKKDHPKKLIASNPLFNLPSRLWKLLCSVSEIEDNLRWIDISNKQGNKLTENLINCQHNVNGKSTFKEEFVTCGGIDLNEINPQTMESKLISGLYFAGEVVDIDAVTGGFNFQAAWTTGFVAGKNMALSLSSSVS</sequence>
<organism evidence="6 7">
    <name type="scientific">Pseudarcicella hirudinis</name>
    <dbReference type="NCBI Taxonomy" id="1079859"/>
    <lineage>
        <taxon>Bacteria</taxon>
        <taxon>Pseudomonadati</taxon>
        <taxon>Bacteroidota</taxon>
        <taxon>Cytophagia</taxon>
        <taxon>Cytophagales</taxon>
        <taxon>Flectobacillaceae</taxon>
        <taxon>Pseudarcicella</taxon>
    </lineage>
</organism>
<dbReference type="PANTHER" id="PTHR42887:SF2">
    <property type="entry name" value="OS12G0638800 PROTEIN"/>
    <property type="match status" value="1"/>
</dbReference>
<name>A0A1I5Y625_9BACT</name>
<evidence type="ECO:0000313" key="6">
    <source>
        <dbReference type="EMBL" id="SFQ39665.1"/>
    </source>
</evidence>
<dbReference type="InterPro" id="IPR057661">
    <property type="entry name" value="RsdA/BaiN/AoA(So)_Rossmann"/>
</dbReference>
<dbReference type="SUPFAM" id="SSF160996">
    <property type="entry name" value="HI0933 insert domain-like"/>
    <property type="match status" value="1"/>
</dbReference>
<dbReference type="Proteomes" id="UP000199306">
    <property type="component" value="Unassembled WGS sequence"/>
</dbReference>
<accession>A0A1I5Y625</accession>
<dbReference type="Gene3D" id="2.40.30.10">
    <property type="entry name" value="Translation factors"/>
    <property type="match status" value="1"/>
</dbReference>
<dbReference type="RefSeq" id="WP_092019371.1">
    <property type="nucleotide sequence ID" value="NZ_FOXH01000017.1"/>
</dbReference>
<dbReference type="OrthoDB" id="9773233at2"/>
<dbReference type="Gene3D" id="3.50.50.60">
    <property type="entry name" value="FAD/NAD(P)-binding domain"/>
    <property type="match status" value="1"/>
</dbReference>
<proteinExistence type="predicted"/>
<keyword evidence="2" id="KW-0285">Flavoprotein</keyword>
<evidence type="ECO:0008006" key="8">
    <source>
        <dbReference type="Google" id="ProtNLM"/>
    </source>
</evidence>
<comment type="cofactor">
    <cofactor evidence="1">
        <name>FAD</name>
        <dbReference type="ChEBI" id="CHEBI:57692"/>
    </cofactor>
</comment>
<dbReference type="STRING" id="1079859.SAMN04515674_11740"/>
<evidence type="ECO:0000259" key="4">
    <source>
        <dbReference type="Pfam" id="PF03486"/>
    </source>
</evidence>
<protein>
    <recommendedName>
        <fullName evidence="8">Flavoprotein, HI0933 family</fullName>
    </recommendedName>
</protein>
<evidence type="ECO:0000259" key="5">
    <source>
        <dbReference type="Pfam" id="PF22780"/>
    </source>
</evidence>
<evidence type="ECO:0000256" key="1">
    <source>
        <dbReference type="ARBA" id="ARBA00001974"/>
    </source>
</evidence>
<dbReference type="InterPro" id="IPR036188">
    <property type="entry name" value="FAD/NAD-bd_sf"/>
</dbReference>
<dbReference type="PRINTS" id="PR00368">
    <property type="entry name" value="FADPNR"/>
</dbReference>
<feature type="domain" description="RsdA/BaiN/AoA(So)-like Rossmann fold-like" evidence="4">
    <location>
        <begin position="5"/>
        <end position="404"/>
    </location>
</feature>
<dbReference type="Gene3D" id="1.10.8.260">
    <property type="entry name" value="HI0933 insert domain-like"/>
    <property type="match status" value="1"/>
</dbReference>
<dbReference type="AlphaFoldDB" id="A0A1I5Y625"/>
<dbReference type="PANTHER" id="PTHR42887">
    <property type="entry name" value="OS12G0638800 PROTEIN"/>
    <property type="match status" value="1"/>
</dbReference>
<evidence type="ECO:0000313" key="7">
    <source>
        <dbReference type="Proteomes" id="UP000199306"/>
    </source>
</evidence>
<reference evidence="6 7" key="1">
    <citation type="submission" date="2016-10" db="EMBL/GenBank/DDBJ databases">
        <authorList>
            <person name="de Groot N.N."/>
        </authorList>
    </citation>
    <scope>NUCLEOTIDE SEQUENCE [LARGE SCALE GENOMIC DNA]</scope>
    <source>
        <strain evidence="7">E92,LMG 26720,CCM 7988</strain>
    </source>
</reference>
<dbReference type="Pfam" id="PF22780">
    <property type="entry name" value="HI0933_like_1st"/>
    <property type="match status" value="1"/>
</dbReference>
<dbReference type="InterPro" id="IPR023166">
    <property type="entry name" value="BaiN-like_dom_sf"/>
</dbReference>
<dbReference type="SUPFAM" id="SSF51905">
    <property type="entry name" value="FAD/NAD(P)-binding domain"/>
    <property type="match status" value="1"/>
</dbReference>
<keyword evidence="7" id="KW-1185">Reference proteome</keyword>
<evidence type="ECO:0000256" key="2">
    <source>
        <dbReference type="ARBA" id="ARBA00022630"/>
    </source>
</evidence>
<dbReference type="NCBIfam" id="TIGR00275">
    <property type="entry name" value="aminoacetone oxidase family FAD-binding enzyme"/>
    <property type="match status" value="1"/>
</dbReference>
<keyword evidence="3" id="KW-0274">FAD</keyword>
<dbReference type="InterPro" id="IPR004792">
    <property type="entry name" value="BaiN-like"/>
</dbReference>
<feature type="domain" description="RsdA/BaiN/AoA(So)-like insert" evidence="5">
    <location>
        <begin position="190"/>
        <end position="351"/>
    </location>
</feature>
<dbReference type="EMBL" id="FOXH01000017">
    <property type="protein sequence ID" value="SFQ39665.1"/>
    <property type="molecule type" value="Genomic_DNA"/>
</dbReference>
<gene>
    <name evidence="6" type="ORF">SAMN04515674_11740</name>
</gene>
<dbReference type="InterPro" id="IPR055178">
    <property type="entry name" value="RsdA/BaiN/AoA(So)-like_dom"/>
</dbReference>